<sequence>MVTIGHLLEHPGVILKEEFMEPLGISQSKLAREIGVSFVRINEIVRRKRGFTPDTAIRVAKYFGNTPEFWLHWQSNYDLQKTLSEHKKEYRRIPSLDPAVRQ</sequence>
<dbReference type="PANTHER" id="PTHR36924:SF1">
    <property type="entry name" value="ANTITOXIN HIGA-1"/>
    <property type="match status" value="1"/>
</dbReference>
<dbReference type="InterPro" id="IPR001387">
    <property type="entry name" value="Cro/C1-type_HTH"/>
</dbReference>
<dbReference type="AlphaFoldDB" id="A0A3B1C248"/>
<keyword evidence="1" id="KW-0238">DNA-binding</keyword>
<dbReference type="Pfam" id="PF01381">
    <property type="entry name" value="HTH_3"/>
    <property type="match status" value="1"/>
</dbReference>
<gene>
    <name evidence="3" type="ORF">MNBD_NITROSPINAE03-1370</name>
</gene>
<dbReference type="InterPro" id="IPR013430">
    <property type="entry name" value="Toxin_antidote_HigA"/>
</dbReference>
<dbReference type="InterPro" id="IPR010982">
    <property type="entry name" value="Lambda_DNA-bd_dom_sf"/>
</dbReference>
<proteinExistence type="predicted"/>
<dbReference type="PANTHER" id="PTHR36924">
    <property type="entry name" value="ANTITOXIN HIGA-1"/>
    <property type="match status" value="1"/>
</dbReference>
<dbReference type="SUPFAM" id="SSF47413">
    <property type="entry name" value="lambda repressor-like DNA-binding domains"/>
    <property type="match status" value="1"/>
</dbReference>
<dbReference type="EMBL" id="UOGB01000120">
    <property type="protein sequence ID" value="VAX18663.1"/>
    <property type="molecule type" value="Genomic_DNA"/>
</dbReference>
<accession>A0A3B1C248</accession>
<evidence type="ECO:0000259" key="2">
    <source>
        <dbReference type="PROSITE" id="PS50943"/>
    </source>
</evidence>
<dbReference type="CDD" id="cd00093">
    <property type="entry name" value="HTH_XRE"/>
    <property type="match status" value="1"/>
</dbReference>
<protein>
    <submittedName>
        <fullName evidence="3">HigA protein (Antitoxin to HigB)</fullName>
    </submittedName>
</protein>
<evidence type="ECO:0000256" key="1">
    <source>
        <dbReference type="ARBA" id="ARBA00023125"/>
    </source>
</evidence>
<dbReference type="Gene3D" id="1.10.260.40">
    <property type="entry name" value="lambda repressor-like DNA-binding domains"/>
    <property type="match status" value="1"/>
</dbReference>
<feature type="domain" description="HTH cro/C1-type" evidence="2">
    <location>
        <begin position="15"/>
        <end position="70"/>
    </location>
</feature>
<dbReference type="NCBIfam" id="TIGR02607">
    <property type="entry name" value="antidote_HigA"/>
    <property type="match status" value="1"/>
</dbReference>
<dbReference type="GO" id="GO:0003677">
    <property type="term" value="F:DNA binding"/>
    <property type="evidence" value="ECO:0007669"/>
    <property type="project" value="UniProtKB-KW"/>
</dbReference>
<name>A0A3B1C248_9ZZZZ</name>
<reference evidence="3" key="1">
    <citation type="submission" date="2018-06" db="EMBL/GenBank/DDBJ databases">
        <authorList>
            <person name="Zhirakovskaya E."/>
        </authorList>
    </citation>
    <scope>NUCLEOTIDE SEQUENCE</scope>
</reference>
<evidence type="ECO:0000313" key="3">
    <source>
        <dbReference type="EMBL" id="VAX18663.1"/>
    </source>
</evidence>
<organism evidence="3">
    <name type="scientific">hydrothermal vent metagenome</name>
    <dbReference type="NCBI Taxonomy" id="652676"/>
    <lineage>
        <taxon>unclassified sequences</taxon>
        <taxon>metagenomes</taxon>
        <taxon>ecological metagenomes</taxon>
    </lineage>
</organism>
<dbReference type="PROSITE" id="PS50943">
    <property type="entry name" value="HTH_CROC1"/>
    <property type="match status" value="1"/>
</dbReference>
<dbReference type="SMART" id="SM00530">
    <property type="entry name" value="HTH_XRE"/>
    <property type="match status" value="1"/>
</dbReference>